<protein>
    <submittedName>
        <fullName evidence="2">Uncharacterized conserved protein, contains ferritin-like DUF455 domain</fullName>
    </submittedName>
</protein>
<accession>A0A1I4BX92</accession>
<dbReference type="InterPro" id="IPR011197">
    <property type="entry name" value="UCP012318"/>
</dbReference>
<dbReference type="PIRSF" id="PIRSF012318">
    <property type="entry name" value="UCP012318"/>
    <property type="match status" value="1"/>
</dbReference>
<dbReference type="InterPro" id="IPR009078">
    <property type="entry name" value="Ferritin-like_SF"/>
</dbReference>
<sequence length="295" mass="32881">MPKLPGKNDADAFAGQAHLSLPENTSVKSLKDGARQILETPDLDLKVALAYYVANQWFKGALSISRGTGEKPMPDRPGRPAKPELLPPRDMPKRAVGGKNGKVALLHSLAHIELNAIDLTWDLIGRFTHVPMPRSYYDDFVRVGLEEAKHFTLIQERLAKLGHAYGDLPAHDGLWQAAQSTGKDLIARLAIIPLVLEARGLDITPSMIEKANATGDEDTASVLHVIYHDEKGHVAYGAKWFRFMCDRHRVRPEPRFQQLVKQHFKGPLKPPFNDRARSEAGLTPGFYRPLIKLTQ</sequence>
<dbReference type="PANTHER" id="PTHR42782">
    <property type="entry name" value="SI:CH73-314G15.3"/>
    <property type="match status" value="1"/>
</dbReference>
<dbReference type="CDD" id="cd00657">
    <property type="entry name" value="Ferritin_like"/>
    <property type="match status" value="1"/>
</dbReference>
<feature type="region of interest" description="Disordered" evidence="1">
    <location>
        <begin position="65"/>
        <end position="93"/>
    </location>
</feature>
<dbReference type="Proteomes" id="UP000199598">
    <property type="component" value="Unassembled WGS sequence"/>
</dbReference>
<organism evidence="2 3">
    <name type="scientific">Pseudovibrio ascidiaceicola</name>
    <dbReference type="NCBI Taxonomy" id="285279"/>
    <lineage>
        <taxon>Bacteria</taxon>
        <taxon>Pseudomonadati</taxon>
        <taxon>Pseudomonadota</taxon>
        <taxon>Alphaproteobacteria</taxon>
        <taxon>Hyphomicrobiales</taxon>
        <taxon>Stappiaceae</taxon>
        <taxon>Pseudovibrio</taxon>
    </lineage>
</organism>
<evidence type="ECO:0000256" key="1">
    <source>
        <dbReference type="SAM" id="MobiDB-lite"/>
    </source>
</evidence>
<dbReference type="PANTHER" id="PTHR42782:SF4">
    <property type="entry name" value="DUF455 DOMAIN-CONTAINING PROTEIN"/>
    <property type="match status" value="1"/>
</dbReference>
<dbReference type="RefSeq" id="WP_093521006.1">
    <property type="nucleotide sequence ID" value="NZ_FOSK01000008.1"/>
</dbReference>
<dbReference type="EMBL" id="FOSK01000008">
    <property type="protein sequence ID" value="SFK72551.1"/>
    <property type="molecule type" value="Genomic_DNA"/>
</dbReference>
<dbReference type="Pfam" id="PF04305">
    <property type="entry name" value="DUF455"/>
    <property type="match status" value="1"/>
</dbReference>
<name>A0A1I4BX92_9HYPH</name>
<proteinExistence type="predicted"/>
<dbReference type="SUPFAM" id="SSF47240">
    <property type="entry name" value="Ferritin-like"/>
    <property type="match status" value="1"/>
</dbReference>
<evidence type="ECO:0000313" key="2">
    <source>
        <dbReference type="EMBL" id="SFK72551.1"/>
    </source>
</evidence>
<keyword evidence="3" id="KW-1185">Reference proteome</keyword>
<dbReference type="InterPro" id="IPR007402">
    <property type="entry name" value="DUF455"/>
</dbReference>
<comment type="caution">
    <text evidence="2">The sequence shown here is derived from an EMBL/GenBank/DDBJ whole genome shotgun (WGS) entry which is preliminary data.</text>
</comment>
<evidence type="ECO:0000313" key="3">
    <source>
        <dbReference type="Proteomes" id="UP000199598"/>
    </source>
</evidence>
<gene>
    <name evidence="2" type="ORF">SAMN04488518_108177</name>
</gene>
<feature type="compositionally biased region" description="Basic and acidic residues" evidence="1">
    <location>
        <begin position="68"/>
        <end position="82"/>
    </location>
</feature>
<reference evidence="2 3" key="1">
    <citation type="submission" date="2016-10" db="EMBL/GenBank/DDBJ databases">
        <authorList>
            <person name="Varghese N."/>
            <person name="Submissions S."/>
        </authorList>
    </citation>
    <scope>NUCLEOTIDE SEQUENCE [LARGE SCALE GENOMIC DNA]</scope>
    <source>
        <strain evidence="2 3">DSM 16392</strain>
    </source>
</reference>